<accession>A0A6A6SZ94</accession>
<sequence>MMPRLEHVYLHLSCLCDELFHAIQPRWEIAKVKPARKLRTCTLNLAIDRRYSWESRSTWKCGFLLRGPIEESHLVQMQRSRAFPRLERLTMISLAYQSGQTSGPKVYTVEEIATQTTTKCPFEVITIPKLARAMIRRTHHDLSRKSSFLLEKQILTFLESMGLRLRPLGDLVWECALLVFEQEDVVYLGSDRTAREAIISNAGWCENVANGTRAPRSSKARTTQEGLDTRHLVEWSVLGHRWTMWVQEKRLHDPRWFGGFKVDRLPNIRELRLDEDFCPVTVEHHDLFE</sequence>
<organism evidence="1 2">
    <name type="scientific">Lophiostoma macrostomum CBS 122681</name>
    <dbReference type="NCBI Taxonomy" id="1314788"/>
    <lineage>
        <taxon>Eukaryota</taxon>
        <taxon>Fungi</taxon>
        <taxon>Dikarya</taxon>
        <taxon>Ascomycota</taxon>
        <taxon>Pezizomycotina</taxon>
        <taxon>Dothideomycetes</taxon>
        <taxon>Pleosporomycetidae</taxon>
        <taxon>Pleosporales</taxon>
        <taxon>Lophiostomataceae</taxon>
        <taxon>Lophiostoma</taxon>
    </lineage>
</organism>
<dbReference type="EMBL" id="MU004388">
    <property type="protein sequence ID" value="KAF2653045.1"/>
    <property type="molecule type" value="Genomic_DNA"/>
</dbReference>
<keyword evidence="2" id="KW-1185">Reference proteome</keyword>
<evidence type="ECO:0000313" key="2">
    <source>
        <dbReference type="Proteomes" id="UP000799324"/>
    </source>
</evidence>
<dbReference type="AlphaFoldDB" id="A0A6A6SZ94"/>
<gene>
    <name evidence="1" type="ORF">K491DRAFT_22200</name>
</gene>
<protein>
    <submittedName>
        <fullName evidence="1">Uncharacterized protein</fullName>
    </submittedName>
</protein>
<evidence type="ECO:0000313" key="1">
    <source>
        <dbReference type="EMBL" id="KAF2653045.1"/>
    </source>
</evidence>
<proteinExistence type="predicted"/>
<name>A0A6A6SZ94_9PLEO</name>
<dbReference type="Proteomes" id="UP000799324">
    <property type="component" value="Unassembled WGS sequence"/>
</dbReference>
<reference evidence="1" key="1">
    <citation type="journal article" date="2020" name="Stud. Mycol.">
        <title>101 Dothideomycetes genomes: a test case for predicting lifestyles and emergence of pathogens.</title>
        <authorList>
            <person name="Haridas S."/>
            <person name="Albert R."/>
            <person name="Binder M."/>
            <person name="Bloem J."/>
            <person name="Labutti K."/>
            <person name="Salamov A."/>
            <person name="Andreopoulos B."/>
            <person name="Baker S."/>
            <person name="Barry K."/>
            <person name="Bills G."/>
            <person name="Bluhm B."/>
            <person name="Cannon C."/>
            <person name="Castanera R."/>
            <person name="Culley D."/>
            <person name="Daum C."/>
            <person name="Ezra D."/>
            <person name="Gonzalez J."/>
            <person name="Henrissat B."/>
            <person name="Kuo A."/>
            <person name="Liang C."/>
            <person name="Lipzen A."/>
            <person name="Lutzoni F."/>
            <person name="Magnuson J."/>
            <person name="Mondo S."/>
            <person name="Nolan M."/>
            <person name="Ohm R."/>
            <person name="Pangilinan J."/>
            <person name="Park H.-J."/>
            <person name="Ramirez L."/>
            <person name="Alfaro M."/>
            <person name="Sun H."/>
            <person name="Tritt A."/>
            <person name="Yoshinaga Y."/>
            <person name="Zwiers L.-H."/>
            <person name="Turgeon B."/>
            <person name="Goodwin S."/>
            <person name="Spatafora J."/>
            <person name="Crous P."/>
            <person name="Grigoriev I."/>
        </authorList>
    </citation>
    <scope>NUCLEOTIDE SEQUENCE</scope>
    <source>
        <strain evidence="1">CBS 122681</strain>
    </source>
</reference>